<dbReference type="PANTHER" id="PTHR10434">
    <property type="entry name" value="1-ACYL-SN-GLYCEROL-3-PHOSPHATE ACYLTRANSFERASE"/>
    <property type="match status" value="1"/>
</dbReference>
<feature type="domain" description="Phospholipid/glycerol acyltransferase" evidence="4">
    <location>
        <begin position="40"/>
        <end position="167"/>
    </location>
</feature>
<organism evidence="5 6">
    <name type="scientific">Peptidiphaga gingivicola</name>
    <dbReference type="NCBI Taxonomy" id="2741497"/>
    <lineage>
        <taxon>Bacteria</taxon>
        <taxon>Bacillati</taxon>
        <taxon>Actinomycetota</taxon>
        <taxon>Actinomycetes</taxon>
        <taxon>Actinomycetales</taxon>
        <taxon>Actinomycetaceae</taxon>
        <taxon>Peptidiphaga</taxon>
    </lineage>
</organism>
<dbReference type="SUPFAM" id="SSF69593">
    <property type="entry name" value="Glycerol-3-phosphate (1)-acyltransferase"/>
    <property type="match status" value="1"/>
</dbReference>
<dbReference type="GO" id="GO:0005886">
    <property type="term" value="C:plasma membrane"/>
    <property type="evidence" value="ECO:0007669"/>
    <property type="project" value="TreeGrafter"/>
</dbReference>
<keyword evidence="6" id="KW-1185">Reference proteome</keyword>
<dbReference type="Pfam" id="PF01553">
    <property type="entry name" value="Acyltransferase"/>
    <property type="match status" value="1"/>
</dbReference>
<dbReference type="STRING" id="1823756.A4H34_06495"/>
<comment type="caution">
    <text evidence="5">The sequence shown here is derived from an EMBL/GenBank/DDBJ whole genome shotgun (WGS) entry which is preliminary data.</text>
</comment>
<evidence type="ECO:0000313" key="5">
    <source>
        <dbReference type="EMBL" id="OAP86753.1"/>
    </source>
</evidence>
<gene>
    <name evidence="5" type="ORF">A4H34_06495</name>
</gene>
<dbReference type="SMART" id="SM00563">
    <property type="entry name" value="PlsC"/>
    <property type="match status" value="1"/>
</dbReference>
<accession>A0A179B676</accession>
<reference evidence="5 6" key="1">
    <citation type="submission" date="2016-04" db="EMBL/GenBank/DDBJ databases">
        <title>Peptidophaga gingivicola gen. nov., sp. nov., isolated from human subgingival plaque.</title>
        <authorList>
            <person name="Beall C.J."/>
            <person name="Mokrzan E.M."/>
            <person name="Griffen A.L."/>
            <person name="Leys E.J."/>
        </authorList>
    </citation>
    <scope>NUCLEOTIDE SEQUENCE [LARGE SCALE GENOMIC DNA]</scope>
    <source>
        <strain evidence="5 6">BA112</strain>
    </source>
</reference>
<dbReference type="GO" id="GO:0006654">
    <property type="term" value="P:phosphatidic acid biosynthetic process"/>
    <property type="evidence" value="ECO:0007669"/>
    <property type="project" value="TreeGrafter"/>
</dbReference>
<dbReference type="Proteomes" id="UP000078368">
    <property type="component" value="Unassembled WGS sequence"/>
</dbReference>
<dbReference type="PANTHER" id="PTHR10434:SF55">
    <property type="entry name" value="POSSIBLE ACYLTRANSFERASE"/>
    <property type="match status" value="1"/>
</dbReference>
<protein>
    <recommendedName>
        <fullName evidence="4">Phospholipid/glycerol acyltransferase domain-containing protein</fullName>
    </recommendedName>
</protein>
<proteinExistence type="predicted"/>
<dbReference type="CDD" id="cd07989">
    <property type="entry name" value="LPLAT_AGPAT-like"/>
    <property type="match status" value="1"/>
</dbReference>
<dbReference type="OrthoDB" id="9806008at2"/>
<evidence type="ECO:0000256" key="2">
    <source>
        <dbReference type="ARBA" id="ARBA00023315"/>
    </source>
</evidence>
<dbReference type="EMBL" id="LVZK01000001">
    <property type="protein sequence ID" value="OAP86753.1"/>
    <property type="molecule type" value="Genomic_DNA"/>
</dbReference>
<keyword evidence="1" id="KW-0808">Transferase</keyword>
<feature type="compositionally biased region" description="Basic residues" evidence="3">
    <location>
        <begin position="271"/>
        <end position="287"/>
    </location>
</feature>
<feature type="compositionally biased region" description="Basic and acidic residues" evidence="3">
    <location>
        <begin position="288"/>
        <end position="302"/>
    </location>
</feature>
<dbReference type="InterPro" id="IPR002123">
    <property type="entry name" value="Plipid/glycerol_acylTrfase"/>
</dbReference>
<keyword evidence="2" id="KW-0012">Acyltransferase</keyword>
<dbReference type="AlphaFoldDB" id="A0A179B676"/>
<name>A0A179B676_9ACTO</name>
<evidence type="ECO:0000256" key="3">
    <source>
        <dbReference type="SAM" id="MobiDB-lite"/>
    </source>
</evidence>
<sequence length="308" mass="33751">MAEAMPLLTRLLARPALALAGALQKTRIAGAERIPPSGPLLVAANHTCHLDWLTMAIVAYRSGRAPRIAARADLFAVPVLGWIMRKTGQIPIYRSDAASAPKDGGSPASSMDAMARALAEGKTVVIFPESTFTRDPSGWPMKARTGVARLALADPDVAVVPVAHWGNEGLIDPWTGKVSWRKFGRWRTTCDVRIGEPVDLSAYRGRGVTHELLTEATEKVMAAVTDELKAIRAADVAAGNGPRHRRWDRAIDDDPREAGVLVRHAEIAERQRRRARRKAERQRRRAPRKGEGRGKPSLKEKLSPSSRR</sequence>
<evidence type="ECO:0000259" key="4">
    <source>
        <dbReference type="SMART" id="SM00563"/>
    </source>
</evidence>
<dbReference type="GO" id="GO:0003841">
    <property type="term" value="F:1-acylglycerol-3-phosphate O-acyltransferase activity"/>
    <property type="evidence" value="ECO:0007669"/>
    <property type="project" value="TreeGrafter"/>
</dbReference>
<feature type="region of interest" description="Disordered" evidence="3">
    <location>
        <begin position="268"/>
        <end position="308"/>
    </location>
</feature>
<evidence type="ECO:0000313" key="6">
    <source>
        <dbReference type="Proteomes" id="UP000078368"/>
    </source>
</evidence>
<dbReference type="RefSeq" id="WP_064231433.1">
    <property type="nucleotide sequence ID" value="NZ_LVZK01000001.1"/>
</dbReference>
<evidence type="ECO:0000256" key="1">
    <source>
        <dbReference type="ARBA" id="ARBA00022679"/>
    </source>
</evidence>